<comment type="caution">
    <text evidence="2">The sequence shown here is derived from an EMBL/GenBank/DDBJ whole genome shotgun (WGS) entry which is preliminary data.</text>
</comment>
<dbReference type="PANTHER" id="PTHR11895:SF76">
    <property type="entry name" value="INDOLEACETAMIDE HYDROLASE"/>
    <property type="match status" value="1"/>
</dbReference>
<gene>
    <name evidence="2" type="ORF">FXV83_18045</name>
</gene>
<evidence type="ECO:0000259" key="1">
    <source>
        <dbReference type="Pfam" id="PF01425"/>
    </source>
</evidence>
<dbReference type="Gene3D" id="3.90.1300.10">
    <property type="entry name" value="Amidase signature (AS) domain"/>
    <property type="match status" value="1"/>
</dbReference>
<protein>
    <recommendedName>
        <fullName evidence="1">Amidase domain-containing protein</fullName>
    </recommendedName>
</protein>
<evidence type="ECO:0000313" key="2">
    <source>
        <dbReference type="EMBL" id="TYO65101.1"/>
    </source>
</evidence>
<dbReference type="Pfam" id="PF01425">
    <property type="entry name" value="Amidase"/>
    <property type="match status" value="1"/>
</dbReference>
<reference evidence="2 3" key="1">
    <citation type="submission" date="2019-08" db="EMBL/GenBank/DDBJ databases">
        <title>Bradyrhizobium hipponensis sp. nov., a rhizobium isolated from a Lupinus angustifolius root nodule in Tunisia.</title>
        <authorList>
            <person name="Off K."/>
            <person name="Rejili M."/>
            <person name="Mars M."/>
            <person name="Brachmann A."/>
            <person name="Marin M."/>
        </authorList>
    </citation>
    <scope>NUCLEOTIDE SEQUENCE [LARGE SCALE GENOMIC DNA]</scope>
    <source>
        <strain evidence="3">aSej3</strain>
    </source>
</reference>
<dbReference type="GO" id="GO:0003824">
    <property type="term" value="F:catalytic activity"/>
    <property type="evidence" value="ECO:0007669"/>
    <property type="project" value="InterPro"/>
</dbReference>
<dbReference type="InterPro" id="IPR036928">
    <property type="entry name" value="AS_sf"/>
</dbReference>
<proteinExistence type="predicted"/>
<organism evidence="2 3">
    <name type="scientific">Bradyrhizobium hipponense</name>
    <dbReference type="NCBI Taxonomy" id="2605638"/>
    <lineage>
        <taxon>Bacteria</taxon>
        <taxon>Pseudomonadati</taxon>
        <taxon>Pseudomonadota</taxon>
        <taxon>Alphaproteobacteria</taxon>
        <taxon>Hyphomicrobiales</taxon>
        <taxon>Nitrobacteraceae</taxon>
        <taxon>Bradyrhizobium</taxon>
    </lineage>
</organism>
<dbReference type="EMBL" id="VSTH01000056">
    <property type="protein sequence ID" value="TYO65101.1"/>
    <property type="molecule type" value="Genomic_DNA"/>
</dbReference>
<evidence type="ECO:0000313" key="3">
    <source>
        <dbReference type="Proteomes" id="UP000324797"/>
    </source>
</evidence>
<keyword evidence="3" id="KW-1185">Reference proteome</keyword>
<sequence>MASALRPPAAFCGVAGLRPTPGLVARKPLSDPFDTVFVEGPMARTIADLALMLDAMTGFHAADLISREKKHMSFQNAAARPNWAARVANSEDLDLLPVAGDIRSGFGRAIDRLRCAGCAMTEATLDPSGVPGVIRALLLRLPCDLGQALAAIARELHA</sequence>
<dbReference type="SUPFAM" id="SSF75304">
    <property type="entry name" value="Amidase signature (AS) enzymes"/>
    <property type="match status" value="1"/>
</dbReference>
<dbReference type="AlphaFoldDB" id="A0A5S4YL19"/>
<accession>A0A5S4YL19</accession>
<dbReference type="PANTHER" id="PTHR11895">
    <property type="entry name" value="TRANSAMIDASE"/>
    <property type="match status" value="1"/>
</dbReference>
<dbReference type="InterPro" id="IPR023631">
    <property type="entry name" value="Amidase_dom"/>
</dbReference>
<feature type="domain" description="Amidase" evidence="1">
    <location>
        <begin position="6"/>
        <end position="150"/>
    </location>
</feature>
<dbReference type="InterPro" id="IPR000120">
    <property type="entry name" value="Amidase"/>
</dbReference>
<name>A0A5S4YL19_9BRAD</name>
<dbReference type="Proteomes" id="UP000324797">
    <property type="component" value="Unassembled WGS sequence"/>
</dbReference>